<protein>
    <submittedName>
        <fullName evidence="6">Putative integrase</fullName>
    </submittedName>
</protein>
<evidence type="ECO:0000256" key="3">
    <source>
        <dbReference type="ARBA" id="ARBA00023172"/>
    </source>
</evidence>
<sequence>MARKKRGFGTVDQLPSGKWRARYTGPDGQQHKGPQTWFDEGDALSWIRDEQKLIEFDEWSPPATRMTRREDLARTVGSWILEWLDLRSRGTNPLAQSTLDDYRRTLDARVLKVTGRAARLRDIPLLKVTRRDVATWWDDINRQFDSPPYNRNAYARLRTAIQAAVDRDIIPGNVVSVPDAKSRPKPKRKQLPDGEIMQAIVDQLDHTVPRVDGRHKLIAILTFFHGMRIGEALGLRREHIIDTGDTISIRVTGNAYRRPGKGMALKDTAKTDAGTRTVPVFPHFHNDLRYHLDHFTPPHPTAQLFLSAHGQLILDTSYRSILHRAKIRAGMEDVEITPHYGRVWLITTLAELGMVPPAIGEILGQVDLKTITEIYMRSTEAKRNEILGQVNAALTSSPVEVGDLDKKRAEKRKTSSGEAAG</sequence>
<dbReference type="Gene3D" id="1.10.150.130">
    <property type="match status" value="1"/>
</dbReference>
<dbReference type="InterPro" id="IPR011010">
    <property type="entry name" value="DNA_brk_join_enz"/>
</dbReference>
<dbReference type="Pfam" id="PF26003">
    <property type="entry name" value="Integrase_N_phage"/>
    <property type="match status" value="1"/>
</dbReference>
<dbReference type="EMBL" id="BA000035">
    <property type="protein sequence ID" value="BAC17626.1"/>
    <property type="molecule type" value="Genomic_DNA"/>
</dbReference>
<feature type="compositionally biased region" description="Basic and acidic residues" evidence="4">
    <location>
        <begin position="403"/>
        <end position="415"/>
    </location>
</feature>
<dbReference type="Pfam" id="PF00589">
    <property type="entry name" value="Phage_integrase"/>
    <property type="match status" value="1"/>
</dbReference>
<dbReference type="GO" id="GO:0006310">
    <property type="term" value="P:DNA recombination"/>
    <property type="evidence" value="ECO:0007669"/>
    <property type="project" value="UniProtKB-KW"/>
</dbReference>
<accession>Q8FRE5</accession>
<evidence type="ECO:0000256" key="1">
    <source>
        <dbReference type="ARBA" id="ARBA00008857"/>
    </source>
</evidence>
<dbReference type="InterPro" id="IPR013762">
    <property type="entry name" value="Integrase-like_cat_sf"/>
</dbReference>
<dbReference type="eggNOG" id="COG0582">
    <property type="taxonomic scope" value="Bacteria"/>
</dbReference>
<accession>C8NLN6</accession>
<proteinExistence type="inferred from homology"/>
<evidence type="ECO:0000256" key="2">
    <source>
        <dbReference type="ARBA" id="ARBA00023125"/>
    </source>
</evidence>
<feature type="region of interest" description="Disordered" evidence="4">
    <location>
        <begin position="401"/>
        <end position="421"/>
    </location>
</feature>
<dbReference type="InterPro" id="IPR010998">
    <property type="entry name" value="Integrase_recombinase_N"/>
</dbReference>
<dbReference type="InterPro" id="IPR002104">
    <property type="entry name" value="Integrase_catalytic"/>
</dbReference>
<dbReference type="AlphaFoldDB" id="Q8FRE5"/>
<keyword evidence="7" id="KW-1185">Reference proteome</keyword>
<dbReference type="RefSeq" id="WP_006769501.1">
    <property type="nucleotide sequence ID" value="NC_004369.1"/>
</dbReference>
<reference evidence="6 7" key="1">
    <citation type="journal article" date="2003" name="Genome Res.">
        <title>Comparative complete genome sequence analysis of the amino acid replacements responsible for the thermostability of Corynebacterium efficiens.</title>
        <authorList>
            <person name="Nishio Y."/>
            <person name="Nakamura Y."/>
            <person name="Kawarabayasi Y."/>
            <person name="Usuda Y."/>
            <person name="Kimura E."/>
            <person name="Sugimoto S."/>
            <person name="Matsui K."/>
            <person name="Yamagishi A."/>
            <person name="Kikuchi H."/>
            <person name="Ikeo K."/>
            <person name="Gojobori T."/>
        </authorList>
    </citation>
    <scope>NUCLEOTIDE SEQUENCE [LARGE SCALE GENOMIC DNA]</scope>
    <source>
        <strain evidence="7">DSM 44549 / YS-314 / AJ 12310 / JCM 11189 / NBRC 100395</strain>
    </source>
</reference>
<keyword evidence="2" id="KW-0238">DNA-binding</keyword>
<dbReference type="GO" id="GO:0015074">
    <property type="term" value="P:DNA integration"/>
    <property type="evidence" value="ECO:0007669"/>
    <property type="project" value="InterPro"/>
</dbReference>
<dbReference type="OrthoDB" id="1822491at2"/>
<dbReference type="InterPro" id="IPR058717">
    <property type="entry name" value="Phage_L5_Integrase_N"/>
</dbReference>
<name>Q8FRE5_COREF</name>
<evidence type="ECO:0000313" key="6">
    <source>
        <dbReference type="EMBL" id="BAC17626.1"/>
    </source>
</evidence>
<dbReference type="Proteomes" id="UP000001409">
    <property type="component" value="Chromosome"/>
</dbReference>
<feature type="domain" description="Tyr recombinase" evidence="5">
    <location>
        <begin position="187"/>
        <end position="388"/>
    </location>
</feature>
<evidence type="ECO:0000259" key="5">
    <source>
        <dbReference type="PROSITE" id="PS51898"/>
    </source>
</evidence>
<dbReference type="PROSITE" id="PS51898">
    <property type="entry name" value="TYR_RECOMBINASE"/>
    <property type="match status" value="1"/>
</dbReference>
<dbReference type="CDD" id="cd00397">
    <property type="entry name" value="DNA_BRE_C"/>
    <property type="match status" value="1"/>
</dbReference>
<comment type="similarity">
    <text evidence="1">Belongs to the 'phage' integrase family.</text>
</comment>
<dbReference type="SUPFAM" id="SSF56349">
    <property type="entry name" value="DNA breaking-rejoining enzymes"/>
    <property type="match status" value="1"/>
</dbReference>
<dbReference type="PANTHER" id="PTHR30349">
    <property type="entry name" value="PHAGE INTEGRASE-RELATED"/>
    <property type="match status" value="1"/>
</dbReference>
<dbReference type="InterPro" id="IPR050090">
    <property type="entry name" value="Tyrosine_recombinase_XerCD"/>
</dbReference>
<dbReference type="Gene3D" id="1.10.443.10">
    <property type="entry name" value="Intergrase catalytic core"/>
    <property type="match status" value="1"/>
</dbReference>
<dbReference type="PANTHER" id="PTHR30349:SF64">
    <property type="entry name" value="PROPHAGE INTEGRASE INTD-RELATED"/>
    <property type="match status" value="1"/>
</dbReference>
<organism evidence="6 7">
    <name type="scientific">Corynebacterium efficiens (strain DSM 44549 / YS-314 / AJ 12310 / JCM 11189 / NBRC 100395)</name>
    <dbReference type="NCBI Taxonomy" id="196164"/>
    <lineage>
        <taxon>Bacteria</taxon>
        <taxon>Bacillati</taxon>
        <taxon>Actinomycetota</taxon>
        <taxon>Actinomycetes</taxon>
        <taxon>Mycobacteriales</taxon>
        <taxon>Corynebacteriaceae</taxon>
        <taxon>Corynebacterium</taxon>
    </lineage>
</organism>
<dbReference type="GO" id="GO:0003677">
    <property type="term" value="F:DNA binding"/>
    <property type="evidence" value="ECO:0007669"/>
    <property type="project" value="UniProtKB-KW"/>
</dbReference>
<evidence type="ECO:0000313" key="7">
    <source>
        <dbReference type="Proteomes" id="UP000001409"/>
    </source>
</evidence>
<keyword evidence="3" id="KW-0233">DNA recombination</keyword>
<dbReference type="HOGENOM" id="CLU_027562_17_5_11"/>
<dbReference type="KEGG" id="cef:CE0816"/>
<evidence type="ECO:0000256" key="4">
    <source>
        <dbReference type="SAM" id="MobiDB-lite"/>
    </source>
</evidence>